<organism evidence="1 2">
    <name type="scientific">Protopolystoma xenopodis</name>
    <dbReference type="NCBI Taxonomy" id="117903"/>
    <lineage>
        <taxon>Eukaryota</taxon>
        <taxon>Metazoa</taxon>
        <taxon>Spiralia</taxon>
        <taxon>Lophotrochozoa</taxon>
        <taxon>Platyhelminthes</taxon>
        <taxon>Monogenea</taxon>
        <taxon>Polyopisthocotylea</taxon>
        <taxon>Polystomatidea</taxon>
        <taxon>Polystomatidae</taxon>
        <taxon>Protopolystoma</taxon>
    </lineage>
</organism>
<gene>
    <name evidence="1" type="ORF">PXEA_LOCUS8445</name>
</gene>
<evidence type="ECO:0000313" key="2">
    <source>
        <dbReference type="Proteomes" id="UP000784294"/>
    </source>
</evidence>
<accession>A0A3S5CEM7</accession>
<name>A0A3S5CEM7_9PLAT</name>
<comment type="caution">
    <text evidence="1">The sequence shown here is derived from an EMBL/GenBank/DDBJ whole genome shotgun (WGS) entry which is preliminary data.</text>
</comment>
<dbReference type="AlphaFoldDB" id="A0A3S5CEM7"/>
<dbReference type="Proteomes" id="UP000784294">
    <property type="component" value="Unassembled WGS sequence"/>
</dbReference>
<evidence type="ECO:0000313" key="1">
    <source>
        <dbReference type="EMBL" id="VEL15005.1"/>
    </source>
</evidence>
<sequence>MTPAAPTPQDMTIRLFQCQLAPFSHAPPPLRCIARPSVHTRLPIVLDSLATSDTDGTSRCGELVFAYSGKYQFWQDISHKPPACGLYCLRADV</sequence>
<proteinExistence type="predicted"/>
<protein>
    <submittedName>
        <fullName evidence="1">Uncharacterized protein</fullName>
    </submittedName>
</protein>
<reference evidence="1" key="1">
    <citation type="submission" date="2018-11" db="EMBL/GenBank/DDBJ databases">
        <authorList>
            <consortium name="Pathogen Informatics"/>
        </authorList>
    </citation>
    <scope>NUCLEOTIDE SEQUENCE</scope>
</reference>
<keyword evidence="2" id="KW-1185">Reference proteome</keyword>
<dbReference type="EMBL" id="CAAALY010023082">
    <property type="protein sequence ID" value="VEL15005.1"/>
    <property type="molecule type" value="Genomic_DNA"/>
</dbReference>